<reference evidence="4 5" key="1">
    <citation type="submission" date="2020-09" db="EMBL/GenBank/DDBJ databases">
        <title>Flavimobilis rhizosphaerae sp. nov., isolated from rhizosphere soil of Spartina alterniflora.</title>
        <authorList>
            <person name="Hanqin C."/>
        </authorList>
    </citation>
    <scope>NUCLEOTIDE SEQUENCE [LARGE SCALE GENOMIC DNA]</scope>
    <source>
        <strain evidence="4 5">GY 10621</strain>
    </source>
</reference>
<feature type="transmembrane region" description="Helical" evidence="2">
    <location>
        <begin position="628"/>
        <end position="655"/>
    </location>
</feature>
<feature type="transmembrane region" description="Helical" evidence="2">
    <location>
        <begin position="135"/>
        <end position="156"/>
    </location>
</feature>
<protein>
    <submittedName>
        <fullName evidence="4">Transglutaminase domain-containing protein</fullName>
    </submittedName>
</protein>
<keyword evidence="5" id="KW-1185">Reference proteome</keyword>
<feature type="region of interest" description="Disordered" evidence="1">
    <location>
        <begin position="568"/>
        <end position="613"/>
    </location>
</feature>
<evidence type="ECO:0000256" key="2">
    <source>
        <dbReference type="SAM" id="Phobius"/>
    </source>
</evidence>
<dbReference type="PANTHER" id="PTHR42736">
    <property type="entry name" value="PROTEIN-GLUTAMINE GAMMA-GLUTAMYLTRANSFERASE"/>
    <property type="match status" value="1"/>
</dbReference>
<dbReference type="InterPro" id="IPR038765">
    <property type="entry name" value="Papain-like_cys_pep_sf"/>
</dbReference>
<dbReference type="Pfam" id="PF01841">
    <property type="entry name" value="Transglut_core"/>
    <property type="match status" value="1"/>
</dbReference>
<evidence type="ECO:0000259" key="3">
    <source>
        <dbReference type="SMART" id="SM00460"/>
    </source>
</evidence>
<feature type="transmembrane region" description="Helical" evidence="2">
    <location>
        <begin position="202"/>
        <end position="220"/>
    </location>
</feature>
<dbReference type="PANTHER" id="PTHR42736:SF1">
    <property type="entry name" value="PROTEIN-GLUTAMINE GAMMA-GLUTAMYLTRANSFERASE"/>
    <property type="match status" value="1"/>
</dbReference>
<dbReference type="RefSeq" id="WP_192278248.1">
    <property type="nucleotide sequence ID" value="NZ_JACZDF010000002.1"/>
</dbReference>
<organism evidence="4 5">
    <name type="scientific">Flavimobilis rhizosphaerae</name>
    <dbReference type="NCBI Taxonomy" id="2775421"/>
    <lineage>
        <taxon>Bacteria</taxon>
        <taxon>Bacillati</taxon>
        <taxon>Actinomycetota</taxon>
        <taxon>Actinomycetes</taxon>
        <taxon>Micrococcales</taxon>
        <taxon>Jonesiaceae</taxon>
        <taxon>Flavimobilis</taxon>
    </lineage>
</organism>
<feature type="transmembrane region" description="Helical" evidence="2">
    <location>
        <begin position="46"/>
        <end position="66"/>
    </location>
</feature>
<feature type="transmembrane region" description="Helical" evidence="2">
    <location>
        <begin position="73"/>
        <end position="93"/>
    </location>
</feature>
<evidence type="ECO:0000313" key="4">
    <source>
        <dbReference type="EMBL" id="MBD9698715.1"/>
    </source>
</evidence>
<feature type="transmembrane region" description="Helical" evidence="2">
    <location>
        <begin position="177"/>
        <end position="196"/>
    </location>
</feature>
<evidence type="ECO:0000256" key="1">
    <source>
        <dbReference type="SAM" id="MobiDB-lite"/>
    </source>
</evidence>
<feature type="transmembrane region" description="Helical" evidence="2">
    <location>
        <begin position="232"/>
        <end position="255"/>
    </location>
</feature>
<evidence type="ECO:0000313" key="5">
    <source>
        <dbReference type="Proteomes" id="UP000642107"/>
    </source>
</evidence>
<dbReference type="EMBL" id="JACZDF010000002">
    <property type="protein sequence ID" value="MBD9698715.1"/>
    <property type="molecule type" value="Genomic_DNA"/>
</dbReference>
<proteinExistence type="predicted"/>
<feature type="compositionally biased region" description="Basic residues" evidence="1">
    <location>
        <begin position="771"/>
        <end position="789"/>
    </location>
</feature>
<dbReference type="InterPro" id="IPR002931">
    <property type="entry name" value="Transglutaminase-like"/>
</dbReference>
<keyword evidence="2" id="KW-1133">Transmembrane helix</keyword>
<gene>
    <name evidence="4" type="ORF">IGS67_04280</name>
</gene>
<feature type="region of interest" description="Disordered" evidence="1">
    <location>
        <begin position="757"/>
        <end position="804"/>
    </location>
</feature>
<dbReference type="Proteomes" id="UP000642107">
    <property type="component" value="Unassembled WGS sequence"/>
</dbReference>
<dbReference type="SMART" id="SM00460">
    <property type="entry name" value="TGc"/>
    <property type="match status" value="1"/>
</dbReference>
<feature type="compositionally biased region" description="Acidic residues" evidence="1">
    <location>
        <begin position="602"/>
        <end position="613"/>
    </location>
</feature>
<accession>A0ABR9DNM4</accession>
<dbReference type="SUPFAM" id="SSF54001">
    <property type="entry name" value="Cysteine proteinases"/>
    <property type="match status" value="1"/>
</dbReference>
<name>A0ABR9DNM4_9MICO</name>
<feature type="domain" description="Transglutaminase-like" evidence="3">
    <location>
        <begin position="500"/>
        <end position="571"/>
    </location>
</feature>
<keyword evidence="2" id="KW-0472">Membrane</keyword>
<keyword evidence="2" id="KW-0812">Transmembrane</keyword>
<sequence length="804" mass="85376">MSHDVRTIDLGGTGQRPALRRTTSTVVSALAVLLATLALVPAYGVAAVLPTLLAGVLLGAVIVLVGRARRAGGIVVLGATAVAYLLAGGAFAAPTTTVARVVPTLTTFRTLLEGLVTSWKEVLTLEPPLGTLGSVLVPPFVMALGGTVLAAWAATVDTTDRRRSRSDATAGARRRERIGLAVAVTTPLALLVGAILLGTVEAPLATVVGIGLTALTVPWLAWRTRRWHPRRLVTLAVMAVVAIGGGGIVGAPLVAGDAPRTILRNQIVPPFDLRDQVSPLTGFRTFHKDLRETPLVTVAGLPEGALVRLATMDTFDGVVWNVDSTGALGGSGAFRRVGESIPVRTAGTPASIDVTIDGLSGVWLPTVGQTSRLAFEGRRSREQQLAFRFNDATGAAVLPGGLREGDRWTAEVVVPPTLSDEQLADAEIADVQQAELEQVPDSAAQKAADIARNATSPALLARALAAALSEQGYFSHGITAAGDHPSLAGHGVSRIDMLLTEDRMIGDDEQYASAMALMARNLGLPARVVMGFRPAEGTDVTRPVTLTGGDVVAWVEIAYKGHGWVPYFPTPDTSRTPSNDPEEAEPDPQPEVVQPPPSLEDPVVEPEEDVENVDVDAREDVEEIVTDWTSVVVMTLAIGVPILLLVLPPLLIVAAKARRRRRRRRARDPMVRVTGAWDEVLDAVRDRATTPAPGATRSETARLIEATFPQVSARGVATRADAAVFGPGDPDAALADATWEQTDEFLAALAQHGTRRQRLRGQLSRTSLRAAKARRREARSARRSQRRAQRRENAGTKVRRAARR</sequence>
<feature type="transmembrane region" description="Helical" evidence="2">
    <location>
        <begin position="21"/>
        <end position="40"/>
    </location>
</feature>
<comment type="caution">
    <text evidence="4">The sequence shown here is derived from an EMBL/GenBank/DDBJ whole genome shotgun (WGS) entry which is preliminary data.</text>
</comment>
<dbReference type="Gene3D" id="3.10.620.30">
    <property type="match status" value="1"/>
</dbReference>
<feature type="compositionally biased region" description="Pro residues" evidence="1">
    <location>
        <begin position="589"/>
        <end position="599"/>
    </location>
</feature>
<dbReference type="InterPro" id="IPR052901">
    <property type="entry name" value="Bact_TGase-like"/>
</dbReference>